<dbReference type="InterPro" id="IPR000719">
    <property type="entry name" value="Prot_kinase_dom"/>
</dbReference>
<keyword evidence="1" id="KW-0547">Nucleotide-binding</keyword>
<dbReference type="OMA" id="NVINECA"/>
<accession>A2FFU9</accession>
<dbReference type="GO" id="GO:0035556">
    <property type="term" value="P:intracellular signal transduction"/>
    <property type="evidence" value="ECO:0000318"/>
    <property type="project" value="GO_Central"/>
</dbReference>
<dbReference type="InterPro" id="IPR008271">
    <property type="entry name" value="Ser/Thr_kinase_AS"/>
</dbReference>
<dbReference type="OrthoDB" id="68483at2759"/>
<dbReference type="KEGG" id="tva:4753972"/>
<evidence type="ECO:0000256" key="1">
    <source>
        <dbReference type="ARBA" id="ARBA00022741"/>
    </source>
</evidence>
<dbReference type="SMART" id="SM00220">
    <property type="entry name" value="S_TKc"/>
    <property type="match status" value="1"/>
</dbReference>
<dbReference type="PROSITE" id="PS50011">
    <property type="entry name" value="PROTEIN_KINASE_DOM"/>
    <property type="match status" value="1"/>
</dbReference>
<dbReference type="SUPFAM" id="SSF56112">
    <property type="entry name" value="Protein kinase-like (PK-like)"/>
    <property type="match status" value="1"/>
</dbReference>
<dbReference type="FunFam" id="1.10.510.10:FF:001406">
    <property type="entry name" value="CAMK family protein kinase"/>
    <property type="match status" value="1"/>
</dbReference>
<keyword evidence="5" id="KW-0808">Transferase</keyword>
<reference evidence="5" key="1">
    <citation type="submission" date="2006-10" db="EMBL/GenBank/DDBJ databases">
        <authorList>
            <person name="Amadeo P."/>
            <person name="Zhao Q."/>
            <person name="Wortman J."/>
            <person name="Fraser-Liggett C."/>
            <person name="Carlton J."/>
        </authorList>
    </citation>
    <scope>NUCLEOTIDE SEQUENCE</scope>
    <source>
        <strain evidence="5">G3</strain>
    </source>
</reference>
<dbReference type="EMBL" id="DS113769">
    <property type="protein sequence ID" value="EAX96210.1"/>
    <property type="molecule type" value="Genomic_DNA"/>
</dbReference>
<dbReference type="InParanoid" id="A2FFU9"/>
<dbReference type="PROSITE" id="PS00108">
    <property type="entry name" value="PROTEIN_KINASE_ST"/>
    <property type="match status" value="1"/>
</dbReference>
<organism evidence="5 6">
    <name type="scientific">Trichomonas vaginalis (strain ATCC PRA-98 / G3)</name>
    <dbReference type="NCBI Taxonomy" id="412133"/>
    <lineage>
        <taxon>Eukaryota</taxon>
        <taxon>Metamonada</taxon>
        <taxon>Parabasalia</taxon>
        <taxon>Trichomonadida</taxon>
        <taxon>Trichomonadidae</taxon>
        <taxon>Trichomonas</taxon>
    </lineage>
</organism>
<feature type="compositionally biased region" description="Basic and acidic residues" evidence="3">
    <location>
        <begin position="330"/>
        <end position="339"/>
    </location>
</feature>
<keyword evidence="6" id="KW-1185">Reference proteome</keyword>
<dbReference type="InterPro" id="IPR011009">
    <property type="entry name" value="Kinase-like_dom_sf"/>
</dbReference>
<evidence type="ECO:0000313" key="6">
    <source>
        <dbReference type="Proteomes" id="UP000001542"/>
    </source>
</evidence>
<dbReference type="Pfam" id="PF00069">
    <property type="entry name" value="Pkinase"/>
    <property type="match status" value="1"/>
</dbReference>
<evidence type="ECO:0000313" key="5">
    <source>
        <dbReference type="EMBL" id="EAX96210.1"/>
    </source>
</evidence>
<protein>
    <submittedName>
        <fullName evidence="5">AGC family protein kinase</fullName>
    </submittedName>
</protein>
<reference evidence="5" key="2">
    <citation type="journal article" date="2007" name="Science">
        <title>Draft genome sequence of the sexually transmitted pathogen Trichomonas vaginalis.</title>
        <authorList>
            <person name="Carlton J.M."/>
            <person name="Hirt R.P."/>
            <person name="Silva J.C."/>
            <person name="Delcher A.L."/>
            <person name="Schatz M."/>
            <person name="Zhao Q."/>
            <person name="Wortman J.R."/>
            <person name="Bidwell S.L."/>
            <person name="Alsmark U.C.M."/>
            <person name="Besteiro S."/>
            <person name="Sicheritz-Ponten T."/>
            <person name="Noel C.J."/>
            <person name="Dacks J.B."/>
            <person name="Foster P.G."/>
            <person name="Simillion C."/>
            <person name="Van de Peer Y."/>
            <person name="Miranda-Saavedra D."/>
            <person name="Barton G.J."/>
            <person name="Westrop G.D."/>
            <person name="Mueller S."/>
            <person name="Dessi D."/>
            <person name="Fiori P.L."/>
            <person name="Ren Q."/>
            <person name="Paulsen I."/>
            <person name="Zhang H."/>
            <person name="Bastida-Corcuera F.D."/>
            <person name="Simoes-Barbosa A."/>
            <person name="Brown M.T."/>
            <person name="Hayes R.D."/>
            <person name="Mukherjee M."/>
            <person name="Okumura C.Y."/>
            <person name="Schneider R."/>
            <person name="Smith A.J."/>
            <person name="Vanacova S."/>
            <person name="Villalvazo M."/>
            <person name="Haas B.J."/>
            <person name="Pertea M."/>
            <person name="Feldblyum T.V."/>
            <person name="Utterback T.R."/>
            <person name="Shu C.L."/>
            <person name="Osoegawa K."/>
            <person name="de Jong P.J."/>
            <person name="Hrdy I."/>
            <person name="Horvathova L."/>
            <person name="Zubacova Z."/>
            <person name="Dolezal P."/>
            <person name="Malik S.B."/>
            <person name="Logsdon J.M. Jr."/>
            <person name="Henze K."/>
            <person name="Gupta A."/>
            <person name="Wang C.C."/>
            <person name="Dunne R.L."/>
            <person name="Upcroft J.A."/>
            <person name="Upcroft P."/>
            <person name="White O."/>
            <person name="Salzberg S.L."/>
            <person name="Tang P."/>
            <person name="Chiu C.-H."/>
            <person name="Lee Y.-S."/>
            <person name="Embley T.M."/>
            <person name="Coombs G.H."/>
            <person name="Mottram J.C."/>
            <person name="Tachezy J."/>
            <person name="Fraser-Liggett C.M."/>
            <person name="Johnson P.J."/>
        </authorList>
    </citation>
    <scope>NUCLEOTIDE SEQUENCE [LARGE SCALE GENOMIC DNA]</scope>
    <source>
        <strain evidence="5">G3</strain>
    </source>
</reference>
<feature type="region of interest" description="Disordered" evidence="3">
    <location>
        <begin position="320"/>
        <end position="339"/>
    </location>
</feature>
<proteinExistence type="predicted"/>
<dbReference type="PANTHER" id="PTHR24346">
    <property type="entry name" value="MAP/MICROTUBULE AFFINITY-REGULATING KINASE"/>
    <property type="match status" value="1"/>
</dbReference>
<evidence type="ECO:0000256" key="3">
    <source>
        <dbReference type="SAM" id="MobiDB-lite"/>
    </source>
</evidence>
<dbReference type="Proteomes" id="UP000001542">
    <property type="component" value="Unassembled WGS sequence"/>
</dbReference>
<feature type="domain" description="Protein kinase" evidence="4">
    <location>
        <begin position="23"/>
        <end position="294"/>
    </location>
</feature>
<evidence type="ECO:0000259" key="4">
    <source>
        <dbReference type="PROSITE" id="PS50011"/>
    </source>
</evidence>
<sequence>MNGNLTNVINECAADRQIQIFEWILIKEIGKGSRSNVFLAKNTETNQILAAKIYDKGLLLRQTLENVDPPYVAVQREIEIMAAVDHRYILDAKEVIEDDILNAIIILMSYAERGTLQDMIEAKKFTEDMIPICFFEIAESLRYLHSLNIVHRDIKPENILVFSDTEFVLSDFSVSTALSDENQKLDDTMGSPAFLSPEECDQDSFAPKPADVWAYGVSLYYSVFKKFPFNLDSCHGQNAANTAISVTNLLTTELLTFPEGTDENSDVVRLLKSILNKDPTKRPTFEEIIKDKYFDVALPIDEVNKKKWLDKKKESSVDIINPQAEEEEEEKKSNDAFVI</sequence>
<dbReference type="GO" id="GO:0005737">
    <property type="term" value="C:cytoplasm"/>
    <property type="evidence" value="ECO:0000318"/>
    <property type="project" value="GO_Central"/>
</dbReference>
<dbReference type="RefSeq" id="XP_001309140.1">
    <property type="nucleotide sequence ID" value="XM_001309139.1"/>
</dbReference>
<dbReference type="eggNOG" id="KOG0585">
    <property type="taxonomic scope" value="Eukaryota"/>
</dbReference>
<dbReference type="AlphaFoldDB" id="A2FFU9"/>
<dbReference type="PANTHER" id="PTHR24346:SF77">
    <property type="entry name" value="SERINE THREONINE PROTEIN KINASE"/>
    <property type="match status" value="1"/>
</dbReference>
<gene>
    <name evidence="5" type="ORF">TVAG_227050</name>
</gene>
<dbReference type="VEuPathDB" id="TrichDB:TVAGG3_0803190"/>
<dbReference type="VEuPathDB" id="TrichDB:TVAG_227050"/>
<keyword evidence="2" id="KW-0067">ATP-binding</keyword>
<name>A2FFU9_TRIV3</name>
<dbReference type="GO" id="GO:0005524">
    <property type="term" value="F:ATP binding"/>
    <property type="evidence" value="ECO:0007669"/>
    <property type="project" value="UniProtKB-KW"/>
</dbReference>
<keyword evidence="5" id="KW-0418">Kinase</keyword>
<dbReference type="Gene3D" id="1.10.510.10">
    <property type="entry name" value="Transferase(Phosphotransferase) domain 1"/>
    <property type="match status" value="1"/>
</dbReference>
<dbReference type="STRING" id="5722.A2FFU9"/>
<dbReference type="GO" id="GO:0004674">
    <property type="term" value="F:protein serine/threonine kinase activity"/>
    <property type="evidence" value="ECO:0000318"/>
    <property type="project" value="GO_Central"/>
</dbReference>
<evidence type="ECO:0000256" key="2">
    <source>
        <dbReference type="ARBA" id="ARBA00022840"/>
    </source>
</evidence>
<dbReference type="SMR" id="A2FFU9"/>